<evidence type="ECO:0000313" key="8">
    <source>
        <dbReference type="Proteomes" id="UP001162090"/>
    </source>
</evidence>
<organism evidence="7 8">
    <name type="scientific">Saccharomyces uvarum</name>
    <name type="common">Yeast</name>
    <name type="synonym">Saccharomyces bayanus var. uvarum</name>
    <dbReference type="NCBI Taxonomy" id="230603"/>
    <lineage>
        <taxon>Eukaryota</taxon>
        <taxon>Fungi</taxon>
        <taxon>Dikarya</taxon>
        <taxon>Ascomycota</taxon>
        <taxon>Saccharomycotina</taxon>
        <taxon>Saccharomycetes</taxon>
        <taxon>Saccharomycetales</taxon>
        <taxon>Saccharomycetaceae</taxon>
        <taxon>Saccharomyces</taxon>
    </lineage>
</organism>
<evidence type="ECO:0000256" key="3">
    <source>
        <dbReference type="ARBA" id="ARBA00023015"/>
    </source>
</evidence>
<dbReference type="PANTHER" id="PTHR10019">
    <property type="entry name" value="SNF5"/>
    <property type="match status" value="1"/>
</dbReference>
<evidence type="ECO:0000256" key="2">
    <source>
        <dbReference type="ARBA" id="ARBA00010239"/>
    </source>
</evidence>
<dbReference type="AlphaFoldDB" id="A0AA35NJ19"/>
<dbReference type="Pfam" id="PF04855">
    <property type="entry name" value="SNF5"/>
    <property type="match status" value="1"/>
</dbReference>
<dbReference type="GO" id="GO:0000228">
    <property type="term" value="C:nuclear chromosome"/>
    <property type="evidence" value="ECO:0007669"/>
    <property type="project" value="InterPro"/>
</dbReference>
<gene>
    <name evidence="7" type="primary">SUVC12G3550</name>
    <name evidence="7" type="ORF">SUVC_12G3550</name>
</gene>
<evidence type="ECO:0000313" key="7">
    <source>
        <dbReference type="EMBL" id="CAI4047112.1"/>
    </source>
</evidence>
<name>A0AA35NJ19_SACUV</name>
<dbReference type="Proteomes" id="UP001162090">
    <property type="component" value="Chromosome 12"/>
</dbReference>
<accession>A0AA35NJ19</accession>
<evidence type="ECO:0000256" key="6">
    <source>
        <dbReference type="SAM" id="Coils"/>
    </source>
</evidence>
<sequence>MSCVNYINKERRAATVSSSIAAIMSHQNQLIPQAYISNFHNRLTNEDDNIPIFTMAQQTRQHKRAKVVNYAEYDNDLFDEFNMNSTNFANTDTHYKDNVASHENTPALTNGATVDGSEYNALDNINNTENILSNHKYDIGSNMVVESLSGLNNANNAGNGANNAKAQDIGNAILPDIQDQHHNPFNILRYPKIRDTFINGRVVSPYRLNTDDKTKANANSGEAIMIPITLEVEHMGHTIKDQFLWNYNDDSITPEEFASIYCKDLDMTSATLQTQIANIIKDQLKDSENIAATEIMSDLHVIINLTCNLQDRFFEDNFQWNLNDKSLTPESFAASIVQDLGLTREFIPLVSQSLHETILKIKKDWVEGHLIQDHVPNDAAFGYLSGIRLDIDELGSNWCPRVEILTKEEIQKREIEKERNLRRLKRETDRLSRRGRRRLDDLETTMRM</sequence>
<feature type="coiled-coil region" evidence="6">
    <location>
        <begin position="407"/>
        <end position="434"/>
    </location>
</feature>
<keyword evidence="4" id="KW-0804">Transcription</keyword>
<dbReference type="PIRSF" id="PIRSF038126">
    <property type="entry name" value="SWI_SNF"/>
    <property type="match status" value="1"/>
</dbReference>
<dbReference type="GO" id="GO:0006338">
    <property type="term" value="P:chromatin remodeling"/>
    <property type="evidence" value="ECO:0007669"/>
    <property type="project" value="InterPro"/>
</dbReference>
<evidence type="ECO:0008006" key="9">
    <source>
        <dbReference type="Google" id="ProtNLM"/>
    </source>
</evidence>
<evidence type="ECO:0000256" key="4">
    <source>
        <dbReference type="ARBA" id="ARBA00023163"/>
    </source>
</evidence>
<comment type="similarity">
    <text evidence="2">Belongs to the SNF5 family.</text>
</comment>
<comment type="subcellular location">
    <subcellularLocation>
        <location evidence="1">Nucleus</location>
    </subcellularLocation>
</comment>
<evidence type="ECO:0000256" key="5">
    <source>
        <dbReference type="ARBA" id="ARBA00023242"/>
    </source>
</evidence>
<evidence type="ECO:0000256" key="1">
    <source>
        <dbReference type="ARBA" id="ARBA00004123"/>
    </source>
</evidence>
<keyword evidence="6" id="KW-0175">Coiled coil</keyword>
<reference evidence="7" key="1">
    <citation type="submission" date="2022-10" db="EMBL/GenBank/DDBJ databases">
        <authorList>
            <person name="Byrne P K."/>
        </authorList>
    </citation>
    <scope>NUCLEOTIDE SEQUENCE</scope>
    <source>
        <strain evidence="7">CBS7001</strain>
    </source>
</reference>
<dbReference type="EMBL" id="OX365923">
    <property type="protein sequence ID" value="CAI4047112.1"/>
    <property type="molecule type" value="Genomic_DNA"/>
</dbReference>
<dbReference type="InterPro" id="IPR017393">
    <property type="entry name" value="Sfh1/SNF5"/>
</dbReference>
<keyword evidence="3" id="KW-0805">Transcription regulation</keyword>
<protein>
    <recommendedName>
        <fullName evidence="9">Chromatin structure-remodeling complex subunit SFH1</fullName>
    </recommendedName>
</protein>
<keyword evidence="5" id="KW-0539">Nucleus</keyword>
<dbReference type="InterPro" id="IPR006939">
    <property type="entry name" value="SNF5"/>
</dbReference>
<proteinExistence type="inferred from homology"/>